<organism evidence="1">
    <name type="scientific">Ixodes scapularis</name>
    <name type="common">Black-legged tick</name>
    <name type="synonym">Deer tick</name>
    <dbReference type="NCBI Taxonomy" id="6945"/>
    <lineage>
        <taxon>Eukaryota</taxon>
        <taxon>Metazoa</taxon>
        <taxon>Ecdysozoa</taxon>
        <taxon>Arthropoda</taxon>
        <taxon>Chelicerata</taxon>
        <taxon>Arachnida</taxon>
        <taxon>Acari</taxon>
        <taxon>Parasitiformes</taxon>
        <taxon>Ixodida</taxon>
        <taxon>Ixodoidea</taxon>
        <taxon>Ixodidae</taxon>
        <taxon>Ixodinae</taxon>
        <taxon>Ixodes</taxon>
    </lineage>
</organism>
<dbReference type="AlphaFoldDB" id="A0A4D5S5G7"/>
<evidence type="ECO:0000313" key="1">
    <source>
        <dbReference type="EMBL" id="MOY44828.1"/>
    </source>
</evidence>
<dbReference type="OrthoDB" id="6510671at2759"/>
<name>A0A4D5S5G7_IXOSC</name>
<sequence>MGLLNNKKGDLSRFSNDRDICYRITDENEPPCETPTDLYLVLDTSQDVATNEIYRKLQSEILGVITRQLKLENGVSTLRVYGSKRDGTLLQELARHSAAGECPVRGLFPTDMKRKAVGAQRWNEGLSYPPRSHYEFKKNPGRIARVAVRGRLF</sequence>
<reference evidence="1" key="1">
    <citation type="submission" date="2019-04" db="EMBL/GenBank/DDBJ databases">
        <title>An insight into the mialome of Ixodes scapularis.</title>
        <authorList>
            <person name="Ribeiro J.M."/>
            <person name="Mather T.N."/>
            <person name="Karim S."/>
        </authorList>
    </citation>
    <scope>NUCLEOTIDE SEQUENCE</scope>
</reference>
<dbReference type="VEuPathDB" id="VectorBase:ISCP_003068"/>
<proteinExistence type="predicted"/>
<protein>
    <submittedName>
        <fullName evidence="1">Uncharacterized protein</fullName>
    </submittedName>
</protein>
<dbReference type="EMBL" id="GHJT01010857">
    <property type="protein sequence ID" value="MOY44828.1"/>
    <property type="molecule type" value="Transcribed_RNA"/>
</dbReference>
<dbReference type="VEuPathDB" id="VectorBase:ISCI019094"/>
<dbReference type="VEuPathDB" id="VectorBase:ISCW019094"/>
<accession>A0A4D5S5G7</accession>